<dbReference type="PROSITE" id="PS00463">
    <property type="entry name" value="ZN2_CY6_FUNGAL_1"/>
    <property type="match status" value="1"/>
</dbReference>
<comment type="caution">
    <text evidence="8">The sequence shown here is derived from an EMBL/GenBank/DDBJ whole genome shotgun (WGS) entry which is preliminary data.</text>
</comment>
<dbReference type="CDD" id="cd03755">
    <property type="entry name" value="proteasome_alpha_type_7"/>
    <property type="match status" value="1"/>
</dbReference>
<evidence type="ECO:0000256" key="5">
    <source>
        <dbReference type="PROSITE-ProRule" id="PRU00808"/>
    </source>
</evidence>
<reference evidence="8" key="1">
    <citation type="submission" date="2022-11" db="EMBL/GenBank/DDBJ databases">
        <authorList>
            <person name="Scott C."/>
            <person name="Bruce N."/>
        </authorList>
    </citation>
    <scope>NUCLEOTIDE SEQUENCE</scope>
</reference>
<evidence type="ECO:0000256" key="2">
    <source>
        <dbReference type="ARBA" id="ARBA00022490"/>
    </source>
</evidence>
<dbReference type="Gene3D" id="4.10.240.10">
    <property type="entry name" value="Zn(2)-C6 fungal-type DNA-binding domain"/>
    <property type="match status" value="1"/>
</dbReference>
<evidence type="ECO:0000313" key="9">
    <source>
        <dbReference type="Proteomes" id="UP000838763"/>
    </source>
</evidence>
<feature type="region of interest" description="Disordered" evidence="6">
    <location>
        <begin position="56"/>
        <end position="88"/>
    </location>
</feature>
<gene>
    <name evidence="8" type="ORF">PPNO1_LOCUS7439</name>
</gene>
<dbReference type="InterPro" id="IPR001138">
    <property type="entry name" value="Zn2Cys6_DnaBD"/>
</dbReference>
<evidence type="ECO:0000256" key="3">
    <source>
        <dbReference type="ARBA" id="ARBA00022942"/>
    </source>
</evidence>
<feature type="region of interest" description="Disordered" evidence="6">
    <location>
        <begin position="703"/>
        <end position="729"/>
    </location>
</feature>
<feature type="domain" description="Zn(2)-C6 fungal-type" evidence="7">
    <location>
        <begin position="10"/>
        <end position="38"/>
    </location>
</feature>
<keyword evidence="3 5" id="KW-0647">Proteasome</keyword>
<dbReference type="GO" id="GO:0005737">
    <property type="term" value="C:cytoplasm"/>
    <property type="evidence" value="ECO:0007669"/>
    <property type="project" value="UniProtKB-SubCell"/>
</dbReference>
<dbReference type="Pfam" id="PF00227">
    <property type="entry name" value="Proteasome"/>
    <property type="match status" value="1"/>
</dbReference>
<evidence type="ECO:0000256" key="1">
    <source>
        <dbReference type="ARBA" id="ARBA00004496"/>
    </source>
</evidence>
<dbReference type="GO" id="GO:0051603">
    <property type="term" value="P:proteolysis involved in protein catabolic process"/>
    <property type="evidence" value="ECO:0007669"/>
    <property type="project" value="InterPro"/>
</dbReference>
<dbReference type="Pfam" id="PF00172">
    <property type="entry name" value="Zn_clus"/>
    <property type="match status" value="1"/>
</dbReference>
<dbReference type="Gene3D" id="3.60.20.10">
    <property type="entry name" value="Glutamine Phosphoribosylpyrophosphate, subunit 1, domain 1"/>
    <property type="match status" value="1"/>
</dbReference>
<comment type="subcellular location">
    <subcellularLocation>
        <location evidence="1">Cytoplasm</location>
    </subcellularLocation>
</comment>
<dbReference type="EMBL" id="CALLCH030000017">
    <property type="protein sequence ID" value="CAI4217839.1"/>
    <property type="molecule type" value="Genomic_DNA"/>
</dbReference>
<sequence>MVGVPGKYKGCETCRRRRVKCDNARPFCRKCVDNGRECEGYERQMVFITATLEDGGRCSSHPPRQVGSSGKKAKSQSPPGEERPQFFAEHPLRPSWTDLITLSRAGASQLFQIVAVNTGLQGVFEDGSGKENFSLEAPAYSLPDFPFYASGGELDIKGRCVVHLPSDLERDRGPGNLCMYLYEFGSAPLSPASANRWPSTADQTSGIKRRGPQSFMSFPAHHFFSRIYRPCARGFAEQERDLLATPEWMTVPWEHHEKSSLDRLFDILALVPSILARSDIILSEPFTQIRQHRVQDLLAHCLQVEHQLDEWYAAVTMTATGPSWWHEEHDMQMQIPFIGSFAFIDGFSSIMFIYYWMGLLVFHRCIETLRLNLYHNVYPPAYGHAGLPQPNLAVDEYKYQQGRDLAGKICQSLDFALNRTLQPDLLMAPWWVAQNFYTQLSAATGDGTLEHIWCETFKERLIERGQYLTDLVQGRSPDGHVFQVEYAGEAVKRGTCAVGVKGSDVVVLGCEKRSAMKLQDTRITPSKIGLIDNHVCLAFAGLNADARILLDKARLEAQSHRLTVEDPVTIEYITKYIASVQQRYTQSGGVRPFGISNLVVGFDKGSEVPRLYMTEPSGIYSAWKANAIGRSSKTVREFLERNYKEDMDREQTVRLAIKSLLEVVQTGAKNIEIALMAPGKSIEMLSVEEIEGFVKNIEQEKQEEAAKKKTGRTPGTGSATILTRGQEES</sequence>
<dbReference type="CDD" id="cd00067">
    <property type="entry name" value="GAL4"/>
    <property type="match status" value="1"/>
</dbReference>
<keyword evidence="9" id="KW-1185">Reference proteome</keyword>
<dbReference type="OrthoDB" id="3145928at2759"/>
<dbReference type="PROSITE" id="PS51475">
    <property type="entry name" value="PROTEASOME_ALPHA_2"/>
    <property type="match status" value="1"/>
</dbReference>
<dbReference type="InterPro" id="IPR036864">
    <property type="entry name" value="Zn2-C6_fun-type_DNA-bd_sf"/>
</dbReference>
<dbReference type="NCBIfam" id="NF003075">
    <property type="entry name" value="PRK03996.1"/>
    <property type="match status" value="1"/>
</dbReference>
<evidence type="ECO:0000259" key="7">
    <source>
        <dbReference type="PROSITE" id="PS50048"/>
    </source>
</evidence>
<keyword evidence="4" id="KW-0539">Nucleus</keyword>
<name>A0A9P1MC00_9PEZI</name>
<feature type="compositionally biased region" description="Polar residues" evidence="6">
    <location>
        <begin position="713"/>
        <end position="723"/>
    </location>
</feature>
<protein>
    <recommendedName>
        <fullName evidence="7">Zn(2)-C6 fungal-type domain-containing protein</fullName>
    </recommendedName>
</protein>
<dbReference type="SUPFAM" id="SSF57701">
    <property type="entry name" value="Zn2/Cys6 DNA-binding domain"/>
    <property type="match status" value="1"/>
</dbReference>
<dbReference type="GO" id="GO:0019773">
    <property type="term" value="C:proteasome core complex, alpha-subunit complex"/>
    <property type="evidence" value="ECO:0007669"/>
    <property type="project" value="UniProtKB-UniRule"/>
</dbReference>
<evidence type="ECO:0000313" key="8">
    <source>
        <dbReference type="EMBL" id="CAI4217839.1"/>
    </source>
</evidence>
<dbReference type="InterPro" id="IPR029055">
    <property type="entry name" value="Ntn_hydrolases_N"/>
</dbReference>
<dbReference type="GO" id="GO:0000981">
    <property type="term" value="F:DNA-binding transcription factor activity, RNA polymerase II-specific"/>
    <property type="evidence" value="ECO:0007669"/>
    <property type="project" value="InterPro"/>
</dbReference>
<dbReference type="SUPFAM" id="SSF56235">
    <property type="entry name" value="N-terminal nucleophile aminohydrolases (Ntn hydrolases)"/>
    <property type="match status" value="1"/>
</dbReference>
<comment type="similarity">
    <text evidence="5">Belongs to the peptidase T1A family.</text>
</comment>
<dbReference type="FunFam" id="3.60.20.10:FF:000004">
    <property type="entry name" value="Proteasome subunit alpha type-4"/>
    <property type="match status" value="1"/>
</dbReference>
<dbReference type="PROSITE" id="PS50048">
    <property type="entry name" value="ZN2_CY6_FUNGAL_2"/>
    <property type="match status" value="1"/>
</dbReference>
<dbReference type="SMART" id="SM00066">
    <property type="entry name" value="GAL4"/>
    <property type="match status" value="1"/>
</dbReference>
<organism evidence="8 9">
    <name type="scientific">Parascedosporium putredinis</name>
    <dbReference type="NCBI Taxonomy" id="1442378"/>
    <lineage>
        <taxon>Eukaryota</taxon>
        <taxon>Fungi</taxon>
        <taxon>Dikarya</taxon>
        <taxon>Ascomycota</taxon>
        <taxon>Pezizomycotina</taxon>
        <taxon>Sordariomycetes</taxon>
        <taxon>Hypocreomycetidae</taxon>
        <taxon>Microascales</taxon>
        <taxon>Microascaceae</taxon>
        <taxon>Parascedosporium</taxon>
    </lineage>
</organism>
<dbReference type="AlphaFoldDB" id="A0A9P1MC00"/>
<dbReference type="Proteomes" id="UP000838763">
    <property type="component" value="Unassembled WGS sequence"/>
</dbReference>
<evidence type="ECO:0000256" key="6">
    <source>
        <dbReference type="SAM" id="MobiDB-lite"/>
    </source>
</evidence>
<dbReference type="InterPro" id="IPR023332">
    <property type="entry name" value="Proteasome_alpha-type"/>
</dbReference>
<dbReference type="InterPro" id="IPR001353">
    <property type="entry name" value="Proteasome_sua/b"/>
</dbReference>
<evidence type="ECO:0000256" key="4">
    <source>
        <dbReference type="ARBA" id="ARBA00023242"/>
    </source>
</evidence>
<keyword evidence="2" id="KW-0963">Cytoplasm</keyword>
<proteinExistence type="inferred from homology"/>
<accession>A0A9P1MC00</accession>
<dbReference type="PANTHER" id="PTHR11599">
    <property type="entry name" value="PROTEASOME SUBUNIT ALPHA/BETA"/>
    <property type="match status" value="1"/>
</dbReference>
<dbReference type="GO" id="GO:0008270">
    <property type="term" value="F:zinc ion binding"/>
    <property type="evidence" value="ECO:0007669"/>
    <property type="project" value="InterPro"/>
</dbReference>
<dbReference type="InterPro" id="IPR050115">
    <property type="entry name" value="Proteasome_alpha"/>
</dbReference>